<dbReference type="PANTHER" id="PTHR11601:SF36">
    <property type="entry name" value="CYSTEINE DESULFURASE NIFS-RELATED"/>
    <property type="match status" value="1"/>
</dbReference>
<name>A0A410MCT6_9BACI</name>
<dbReference type="EC" id="2.8.1.7" evidence="4"/>
<evidence type="ECO:0000313" key="4">
    <source>
        <dbReference type="EMBL" id="QAS52552.1"/>
    </source>
</evidence>
<dbReference type="Pfam" id="PF00266">
    <property type="entry name" value="Aminotran_5"/>
    <property type="match status" value="1"/>
</dbReference>
<protein>
    <submittedName>
        <fullName evidence="4">Cysteine desulfurase</fullName>
        <ecNumber evidence="4">2.8.1.7</ecNumber>
    </submittedName>
</protein>
<proteinExistence type="predicted"/>
<sequence length="375" mass="41353">MMYFDYAATCPIDDEALEAYVQASKEYYANSHSLHDEGTKAGNLLEHCRTELATVLGVEMKGVYFTSGGTESNEIALHALVEAGEGRHLVISEAEHSSVYNVASKLQSEGYDVSWVPVSSKGEVDMARLQEEIRKDTVLVSVQHVNSDIGTIQPLREISQLCRKENVLFHSDCVQSFGKLDIKEVSPFVDSLSISSHKVYGPKGVGAVYIRPDLPFAPRIPGGTHEGGVRAGTVNVPGIAAFIVAAGKMVHRLQENQQRILLLKEKFFRRIELSRNGWSLVGDSKVNTIPIIGLCVHDFEGQWLMLEGNRKGYGFSTGSACQSRSEGTSTTLHAMGITKEQARTFIRISFRHDQQEADILKFSGWLSNMIAEKST</sequence>
<dbReference type="PIRSF" id="PIRSF005572">
    <property type="entry name" value="NifS"/>
    <property type="match status" value="1"/>
</dbReference>
<dbReference type="PANTHER" id="PTHR11601">
    <property type="entry name" value="CYSTEINE DESULFURYLASE FAMILY MEMBER"/>
    <property type="match status" value="1"/>
</dbReference>
<dbReference type="InterPro" id="IPR015421">
    <property type="entry name" value="PyrdxlP-dep_Trfase_major"/>
</dbReference>
<dbReference type="InterPro" id="IPR015422">
    <property type="entry name" value="PyrdxlP-dep_Trfase_small"/>
</dbReference>
<dbReference type="OrthoDB" id="9808002at2"/>
<dbReference type="Gene3D" id="3.90.1150.10">
    <property type="entry name" value="Aspartate Aminotransferase, domain 1"/>
    <property type="match status" value="1"/>
</dbReference>
<comment type="cofactor">
    <cofactor evidence="1">
        <name>pyridoxal 5'-phosphate</name>
        <dbReference type="ChEBI" id="CHEBI:597326"/>
    </cofactor>
</comment>
<dbReference type="InterPro" id="IPR015424">
    <property type="entry name" value="PyrdxlP-dep_Trfase"/>
</dbReference>
<dbReference type="SUPFAM" id="SSF53383">
    <property type="entry name" value="PLP-dependent transferases"/>
    <property type="match status" value="1"/>
</dbReference>
<evidence type="ECO:0000259" key="3">
    <source>
        <dbReference type="Pfam" id="PF00266"/>
    </source>
</evidence>
<evidence type="ECO:0000256" key="1">
    <source>
        <dbReference type="ARBA" id="ARBA00001933"/>
    </source>
</evidence>
<gene>
    <name evidence="4" type="ORF">HLI_10145</name>
</gene>
<dbReference type="Proteomes" id="UP000287756">
    <property type="component" value="Chromosome"/>
</dbReference>
<dbReference type="Gene3D" id="1.10.260.50">
    <property type="match status" value="1"/>
</dbReference>
<evidence type="ECO:0000256" key="2">
    <source>
        <dbReference type="ARBA" id="ARBA00022898"/>
    </source>
</evidence>
<dbReference type="NCBIfam" id="NF002806">
    <property type="entry name" value="PRK02948.1"/>
    <property type="match status" value="1"/>
</dbReference>
<evidence type="ECO:0000313" key="5">
    <source>
        <dbReference type="Proteomes" id="UP000287756"/>
    </source>
</evidence>
<dbReference type="EMBL" id="CP026118">
    <property type="protein sequence ID" value="QAS52552.1"/>
    <property type="molecule type" value="Genomic_DNA"/>
</dbReference>
<dbReference type="Gene3D" id="3.40.640.10">
    <property type="entry name" value="Type I PLP-dependent aspartate aminotransferase-like (Major domain)"/>
    <property type="match status" value="1"/>
</dbReference>
<dbReference type="AlphaFoldDB" id="A0A410MCT6"/>
<dbReference type="InterPro" id="IPR000192">
    <property type="entry name" value="Aminotrans_V_dom"/>
</dbReference>
<keyword evidence="2" id="KW-0663">Pyridoxal phosphate</keyword>
<accession>A0A410MCT6</accession>
<keyword evidence="4" id="KW-0808">Transferase</keyword>
<dbReference type="KEGG" id="hli:HLI_10145"/>
<dbReference type="InterPro" id="IPR016454">
    <property type="entry name" value="Cysteine_dSase"/>
</dbReference>
<reference evidence="4 5" key="1">
    <citation type="submission" date="2018-01" db="EMBL/GenBank/DDBJ databases">
        <title>The whole genome sequencing and assembly of Halobacillus litoralis ERB031 strain.</title>
        <authorList>
            <person name="Lee S.-J."/>
            <person name="Park M.-K."/>
            <person name="Kim J.-Y."/>
            <person name="Lee Y.-J."/>
            <person name="Yi H."/>
            <person name="Bahn Y.-S."/>
            <person name="Kim J.F."/>
            <person name="Lee D.-W."/>
        </authorList>
    </citation>
    <scope>NUCLEOTIDE SEQUENCE [LARGE SCALE GENOMIC DNA]</scope>
    <source>
        <strain evidence="4 5">ERB 031</strain>
    </source>
</reference>
<feature type="domain" description="Aminotransferase class V" evidence="3">
    <location>
        <begin position="2"/>
        <end position="361"/>
    </location>
</feature>
<organism evidence="4 5">
    <name type="scientific">Halobacillus litoralis</name>
    <dbReference type="NCBI Taxonomy" id="45668"/>
    <lineage>
        <taxon>Bacteria</taxon>
        <taxon>Bacillati</taxon>
        <taxon>Bacillota</taxon>
        <taxon>Bacilli</taxon>
        <taxon>Bacillales</taxon>
        <taxon>Bacillaceae</taxon>
        <taxon>Halobacillus</taxon>
    </lineage>
</organism>
<dbReference type="GO" id="GO:0031071">
    <property type="term" value="F:cysteine desulfurase activity"/>
    <property type="evidence" value="ECO:0007669"/>
    <property type="project" value="UniProtKB-EC"/>
</dbReference>